<accession>A0A5M6D250</accession>
<keyword evidence="1" id="KW-0732">Signal</keyword>
<organism evidence="3 4">
    <name type="scientific">Roseiconus nitratireducens</name>
    <dbReference type="NCBI Taxonomy" id="2605748"/>
    <lineage>
        <taxon>Bacteria</taxon>
        <taxon>Pseudomonadati</taxon>
        <taxon>Planctomycetota</taxon>
        <taxon>Planctomycetia</taxon>
        <taxon>Pirellulales</taxon>
        <taxon>Pirellulaceae</taxon>
        <taxon>Roseiconus</taxon>
    </lineage>
</organism>
<reference evidence="3 4" key="1">
    <citation type="submission" date="2019-08" db="EMBL/GenBank/DDBJ databases">
        <authorList>
            <person name="Dhanesh K."/>
            <person name="Kumar G."/>
            <person name="Sasikala C."/>
            <person name="Venkata Ramana C."/>
        </authorList>
    </citation>
    <scope>NUCLEOTIDE SEQUENCE [LARGE SCALE GENOMIC DNA]</scope>
    <source>
        <strain evidence="3 4">JC645</strain>
    </source>
</reference>
<dbReference type="InterPro" id="IPR018391">
    <property type="entry name" value="PQQ_b-propeller_rpt"/>
</dbReference>
<dbReference type="Pfam" id="PF13360">
    <property type="entry name" value="PQQ_2"/>
    <property type="match status" value="2"/>
</dbReference>
<sequence>MGIAALALLLVSNQSRAADSDWPGFHGLQQAGVVADGQLPNQWSDGDYRWRFDLQTRDVGSMAVQGQNVYLLATSPKAPTIRLISIDLQSGQQRWAREFPNAPNHLHSRNTLASSTPAVDQDHVYVAHGDRDHTWVRCLDHEGNEIWSRDFGTMQSQHGFGTSPVVYEDLLLFNFSQQSDQVKSGQPGSSRVLALDRSTGKTVWETPVTSTRVCYGKPYVHDGKVICANTGDGLYALSLEDGKMLWRLPVFTMRCVSSPIVVGDLAIGTSGSGGGGNHLVAVRMPKSSDDQPQEVYRIERAAPYVPTSVVQGQLMFVIDDKGVASCVDVTTGKVHWTKRIGGNYGASPILVGDKVLLISLEGEATLLKASSEFEKLGSVDLGGPVGATPAYAHGHLLIRIGTELVCL</sequence>
<dbReference type="SUPFAM" id="SSF50998">
    <property type="entry name" value="Quinoprotein alcohol dehydrogenase-like"/>
    <property type="match status" value="1"/>
</dbReference>
<dbReference type="SMART" id="SM00564">
    <property type="entry name" value="PQQ"/>
    <property type="match status" value="4"/>
</dbReference>
<dbReference type="Gene3D" id="2.130.10.10">
    <property type="entry name" value="YVTN repeat-like/Quinoprotein amine dehydrogenase"/>
    <property type="match status" value="1"/>
</dbReference>
<name>A0A5M6D250_9BACT</name>
<dbReference type="PANTHER" id="PTHR34512">
    <property type="entry name" value="CELL SURFACE PROTEIN"/>
    <property type="match status" value="1"/>
</dbReference>
<dbReference type="EMBL" id="VWOX01000010">
    <property type="protein sequence ID" value="KAA5541564.1"/>
    <property type="molecule type" value="Genomic_DNA"/>
</dbReference>
<dbReference type="Gene3D" id="2.40.10.480">
    <property type="match status" value="1"/>
</dbReference>
<feature type="signal peptide" evidence="1">
    <location>
        <begin position="1"/>
        <end position="17"/>
    </location>
</feature>
<evidence type="ECO:0000313" key="3">
    <source>
        <dbReference type="EMBL" id="KAA5541564.1"/>
    </source>
</evidence>
<feature type="domain" description="Pyrrolo-quinoline quinone repeat" evidence="2">
    <location>
        <begin position="134"/>
        <end position="368"/>
    </location>
</feature>
<gene>
    <name evidence="3" type="ORF">FYK55_17785</name>
</gene>
<evidence type="ECO:0000259" key="2">
    <source>
        <dbReference type="Pfam" id="PF13360"/>
    </source>
</evidence>
<feature type="chain" id="PRO_5024458260" evidence="1">
    <location>
        <begin position="18"/>
        <end position="407"/>
    </location>
</feature>
<dbReference type="InterPro" id="IPR015943">
    <property type="entry name" value="WD40/YVTN_repeat-like_dom_sf"/>
</dbReference>
<dbReference type="PANTHER" id="PTHR34512:SF30">
    <property type="entry name" value="OUTER MEMBRANE PROTEIN ASSEMBLY FACTOR BAMB"/>
    <property type="match status" value="1"/>
</dbReference>
<dbReference type="AlphaFoldDB" id="A0A5M6D250"/>
<feature type="domain" description="Pyrrolo-quinoline quinone repeat" evidence="2">
    <location>
        <begin position="45"/>
        <end position="129"/>
    </location>
</feature>
<keyword evidence="4" id="KW-1185">Reference proteome</keyword>
<proteinExistence type="predicted"/>
<evidence type="ECO:0000313" key="4">
    <source>
        <dbReference type="Proteomes" id="UP000324479"/>
    </source>
</evidence>
<dbReference type="Proteomes" id="UP000324479">
    <property type="component" value="Unassembled WGS sequence"/>
</dbReference>
<comment type="caution">
    <text evidence="3">The sequence shown here is derived from an EMBL/GenBank/DDBJ whole genome shotgun (WGS) entry which is preliminary data.</text>
</comment>
<dbReference type="InterPro" id="IPR011047">
    <property type="entry name" value="Quinoprotein_ADH-like_sf"/>
</dbReference>
<dbReference type="InterPro" id="IPR002372">
    <property type="entry name" value="PQQ_rpt_dom"/>
</dbReference>
<protein>
    <submittedName>
        <fullName evidence="3">PQQ-binding-like beta-propeller repeat protein</fullName>
    </submittedName>
</protein>
<evidence type="ECO:0000256" key="1">
    <source>
        <dbReference type="SAM" id="SignalP"/>
    </source>
</evidence>